<proteinExistence type="predicted"/>
<gene>
    <name evidence="4" type="ORF">EGW08_020692</name>
</gene>
<reference evidence="4 5" key="1">
    <citation type="submission" date="2019-01" db="EMBL/GenBank/DDBJ databases">
        <title>A draft genome assembly of the solar-powered sea slug Elysia chlorotica.</title>
        <authorList>
            <person name="Cai H."/>
            <person name="Li Q."/>
            <person name="Fang X."/>
            <person name="Li J."/>
            <person name="Curtis N.E."/>
            <person name="Altenburger A."/>
            <person name="Shibata T."/>
            <person name="Feng M."/>
            <person name="Maeda T."/>
            <person name="Schwartz J.A."/>
            <person name="Shigenobu S."/>
            <person name="Lundholm N."/>
            <person name="Nishiyama T."/>
            <person name="Yang H."/>
            <person name="Hasebe M."/>
            <person name="Li S."/>
            <person name="Pierce S.K."/>
            <person name="Wang J."/>
        </authorList>
    </citation>
    <scope>NUCLEOTIDE SEQUENCE [LARGE SCALE GENOMIC DNA]</scope>
    <source>
        <strain evidence="4">EC2010</strain>
        <tissue evidence="4">Whole organism of an adult</tissue>
    </source>
</reference>
<dbReference type="GO" id="GO:0004222">
    <property type="term" value="F:metalloendopeptidase activity"/>
    <property type="evidence" value="ECO:0007669"/>
    <property type="project" value="InterPro"/>
</dbReference>
<comment type="caution">
    <text evidence="1">Lacks conserved residue(s) required for the propagation of feature annotation.</text>
</comment>
<evidence type="ECO:0000313" key="5">
    <source>
        <dbReference type="Proteomes" id="UP000271974"/>
    </source>
</evidence>
<keyword evidence="1" id="KW-0479">Metal-binding</keyword>
<keyword evidence="5" id="KW-1185">Reference proteome</keyword>
<protein>
    <recommendedName>
        <fullName evidence="3">Peptidase M12B domain-containing protein</fullName>
    </recommendedName>
</protein>
<dbReference type="GO" id="GO:0046872">
    <property type="term" value="F:metal ion binding"/>
    <property type="evidence" value="ECO:0007669"/>
    <property type="project" value="UniProtKB-KW"/>
</dbReference>
<dbReference type="AlphaFoldDB" id="A0A433SQP4"/>
<name>A0A433SQP4_ELYCH</name>
<dbReference type="Gene3D" id="3.40.1620.60">
    <property type="match status" value="1"/>
</dbReference>
<dbReference type="Proteomes" id="UP000271974">
    <property type="component" value="Unassembled WGS sequence"/>
</dbReference>
<evidence type="ECO:0000259" key="3">
    <source>
        <dbReference type="PROSITE" id="PS50215"/>
    </source>
</evidence>
<dbReference type="GO" id="GO:0006508">
    <property type="term" value="P:proteolysis"/>
    <property type="evidence" value="ECO:0007669"/>
    <property type="project" value="InterPro"/>
</dbReference>
<dbReference type="SUPFAM" id="SSF55486">
    <property type="entry name" value="Metalloproteases ('zincins'), catalytic domain"/>
    <property type="match status" value="1"/>
</dbReference>
<dbReference type="PROSITE" id="PS50215">
    <property type="entry name" value="ADAM_MEPRO"/>
    <property type="match status" value="1"/>
</dbReference>
<accession>A0A433SQP4</accession>
<feature type="binding site" evidence="1">
    <location>
        <position position="223"/>
    </location>
    <ligand>
        <name>Zn(2+)</name>
        <dbReference type="ChEBI" id="CHEBI:29105"/>
        <note>catalytic</note>
    </ligand>
</feature>
<dbReference type="Pfam" id="PF01421">
    <property type="entry name" value="Reprolysin"/>
    <property type="match status" value="1"/>
</dbReference>
<feature type="active site" evidence="1">
    <location>
        <position position="214"/>
    </location>
</feature>
<feature type="binding site" evidence="1">
    <location>
        <position position="213"/>
    </location>
    <ligand>
        <name>Zn(2+)</name>
        <dbReference type="ChEBI" id="CHEBI:29105"/>
        <note>catalytic</note>
    </ligand>
</feature>
<dbReference type="InterPro" id="IPR024079">
    <property type="entry name" value="MetalloPept_cat_dom_sf"/>
</dbReference>
<dbReference type="OrthoDB" id="10035764at2759"/>
<organism evidence="4 5">
    <name type="scientific">Elysia chlorotica</name>
    <name type="common">Eastern emerald elysia</name>
    <name type="synonym">Sea slug</name>
    <dbReference type="NCBI Taxonomy" id="188477"/>
    <lineage>
        <taxon>Eukaryota</taxon>
        <taxon>Metazoa</taxon>
        <taxon>Spiralia</taxon>
        <taxon>Lophotrochozoa</taxon>
        <taxon>Mollusca</taxon>
        <taxon>Gastropoda</taxon>
        <taxon>Heterobranchia</taxon>
        <taxon>Euthyneura</taxon>
        <taxon>Panpulmonata</taxon>
        <taxon>Sacoglossa</taxon>
        <taxon>Placobranchoidea</taxon>
        <taxon>Plakobranchidae</taxon>
        <taxon>Elysia</taxon>
    </lineage>
</organism>
<dbReference type="PANTHER" id="PTHR11905">
    <property type="entry name" value="ADAM A DISINTEGRIN AND METALLOPROTEASE DOMAIN"/>
    <property type="match status" value="1"/>
</dbReference>
<keyword evidence="1" id="KW-0862">Zinc</keyword>
<sequence length="336" mass="38707">MVGNFDAVSHNATPRTQTAHRSKRWARDSRRTNNLTRTRHRRHEHIRAYIRRRTRQRPRRMQMPQAIIRRRRPSRVEAKVGVLVVVDNSIYRQYLRDNQYDRRAALDKIKRYYGMVFAMAILIVSLVLKTREDASWLEHIVDWTTVASHGRASIATSNALRLFSGWYHPLLLTLSSTYPGMAYLKAICDTESGNAVSIVGDRGDFQNVKVATHELAHSLGAYHDGYPKATACPPESNYIMTPIGTHRHQVLKNAFYFSRCSIRDMYVHLSNPRSSCVLDEPEVYHRYDLERHPPGHMYTADQQCKLIFGKESQFCNVHQRGSLADLSVTPAALSDM</sequence>
<evidence type="ECO:0000256" key="2">
    <source>
        <dbReference type="SAM" id="MobiDB-lite"/>
    </source>
</evidence>
<dbReference type="EMBL" id="RQTK01001198">
    <property type="protein sequence ID" value="RUS71552.1"/>
    <property type="molecule type" value="Genomic_DNA"/>
</dbReference>
<dbReference type="InterPro" id="IPR001590">
    <property type="entry name" value="Peptidase_M12B"/>
</dbReference>
<evidence type="ECO:0000256" key="1">
    <source>
        <dbReference type="PROSITE-ProRule" id="PRU00276"/>
    </source>
</evidence>
<feature type="binding site" evidence="1">
    <location>
        <position position="217"/>
    </location>
    <ligand>
        <name>Zn(2+)</name>
        <dbReference type="ChEBI" id="CHEBI:29105"/>
        <note>catalytic</note>
    </ligand>
</feature>
<comment type="caution">
    <text evidence="4">The sequence shown here is derived from an EMBL/GenBank/DDBJ whole genome shotgun (WGS) entry which is preliminary data.</text>
</comment>
<dbReference type="PANTHER" id="PTHR11905:SF159">
    <property type="entry name" value="ADAM METALLOPROTEASE"/>
    <property type="match status" value="1"/>
</dbReference>
<evidence type="ECO:0000313" key="4">
    <source>
        <dbReference type="EMBL" id="RUS71552.1"/>
    </source>
</evidence>
<feature type="domain" description="Peptidase M12B" evidence="3">
    <location>
        <begin position="78"/>
        <end position="281"/>
    </location>
</feature>
<dbReference type="Gene3D" id="3.40.390.10">
    <property type="entry name" value="Collagenase (Catalytic Domain)"/>
    <property type="match status" value="1"/>
</dbReference>
<feature type="region of interest" description="Disordered" evidence="2">
    <location>
        <begin position="1"/>
        <end position="33"/>
    </location>
</feature>